<gene>
    <name evidence="3" type="ORF">CLV49_2752</name>
    <name evidence="4" type="ORF">ELQ93_05475</name>
</gene>
<proteinExistence type="predicted"/>
<reference evidence="3 5" key="1">
    <citation type="submission" date="2018-03" db="EMBL/GenBank/DDBJ databases">
        <title>Genomic Encyclopedia of Archaeal and Bacterial Type Strains, Phase II (KMG-II): from individual species to whole genera.</title>
        <authorList>
            <person name="Goeker M."/>
        </authorList>
    </citation>
    <scope>NUCLEOTIDE SEQUENCE [LARGE SCALE GENOMIC DNA]</scope>
    <source>
        <strain evidence="3 5">DSM 21548</strain>
    </source>
</reference>
<dbReference type="Gene3D" id="3.40.50.1820">
    <property type="entry name" value="alpha/beta hydrolase"/>
    <property type="match status" value="1"/>
</dbReference>
<evidence type="ECO:0000313" key="6">
    <source>
        <dbReference type="Proteomes" id="UP000268291"/>
    </source>
</evidence>
<evidence type="ECO:0000313" key="5">
    <source>
        <dbReference type="Proteomes" id="UP000241203"/>
    </source>
</evidence>
<evidence type="ECO:0000259" key="2">
    <source>
        <dbReference type="Pfam" id="PF00561"/>
    </source>
</evidence>
<dbReference type="Proteomes" id="UP000241203">
    <property type="component" value="Unassembled WGS sequence"/>
</dbReference>
<keyword evidence="1 4" id="KW-0378">Hydrolase</keyword>
<name>A0A2P8GYS4_9MICO</name>
<dbReference type="GO" id="GO:0016787">
    <property type="term" value="F:hydrolase activity"/>
    <property type="evidence" value="ECO:0007669"/>
    <property type="project" value="UniProtKB-KW"/>
</dbReference>
<evidence type="ECO:0000256" key="1">
    <source>
        <dbReference type="ARBA" id="ARBA00022801"/>
    </source>
</evidence>
<dbReference type="EMBL" id="PYAU01000001">
    <property type="protein sequence ID" value="PSL39118.1"/>
    <property type="molecule type" value="Genomic_DNA"/>
</dbReference>
<dbReference type="Proteomes" id="UP000268291">
    <property type="component" value="Unassembled WGS sequence"/>
</dbReference>
<organism evidence="3 5">
    <name type="scientific">Labedella gwakjiensis</name>
    <dbReference type="NCBI Taxonomy" id="390269"/>
    <lineage>
        <taxon>Bacteria</taxon>
        <taxon>Bacillati</taxon>
        <taxon>Actinomycetota</taxon>
        <taxon>Actinomycetes</taxon>
        <taxon>Micrococcales</taxon>
        <taxon>Microbacteriaceae</taxon>
        <taxon>Labedella</taxon>
    </lineage>
</organism>
<dbReference type="InterPro" id="IPR000639">
    <property type="entry name" value="Epox_hydrolase-like"/>
</dbReference>
<dbReference type="OrthoDB" id="2987348at2"/>
<accession>A0A2P8GYS4</accession>
<dbReference type="PANTHER" id="PTHR43329">
    <property type="entry name" value="EPOXIDE HYDROLASE"/>
    <property type="match status" value="1"/>
</dbReference>
<dbReference type="InterPro" id="IPR000073">
    <property type="entry name" value="AB_hydrolase_1"/>
</dbReference>
<comment type="caution">
    <text evidence="3">The sequence shown here is derived from an EMBL/GenBank/DDBJ whole genome shotgun (WGS) entry which is preliminary data.</text>
</comment>
<evidence type="ECO:0000313" key="4">
    <source>
        <dbReference type="EMBL" id="RUQ86440.1"/>
    </source>
</evidence>
<dbReference type="AlphaFoldDB" id="A0A2P8GYS4"/>
<feature type="domain" description="AB hydrolase-1" evidence="2">
    <location>
        <begin position="36"/>
        <end position="141"/>
    </location>
</feature>
<reference evidence="4 6" key="2">
    <citation type="submission" date="2018-12" db="EMBL/GenBank/DDBJ databases">
        <authorList>
            <person name="hu s."/>
            <person name="Xu Y."/>
            <person name="Xu B."/>
            <person name="Li F."/>
        </authorList>
    </citation>
    <scope>NUCLEOTIDE SEQUENCE [LARGE SCALE GENOMIC DNA]</scope>
    <source>
        <strain evidence="4 6">KSW2-17</strain>
    </source>
</reference>
<sequence>MPAQSPAATLPGVTHHRLDVDGVDLHYVSAGSVGSPILLIHGWPETWWAFRRVIPLLARTHRVYAVDLRGFGDSSHDARHDYREQAFVEDLRALTDHLDVGPVHLLAQDISGGLAFTFAATHPDAVRSFIGVETTFAGFGLERLADVNNGGSWHLGFLGTPGIPQLMIGGHERDLVEWAYTAMGATSGRVTPADLDEFVAAYTGPDAWHGSSGLYRSLFTDAGRTKALAESRPLRMPVLAVDGPNFPFTANSLSQVSAGEPLSRRIENVGHLVAQEAPDELASVILDFVGPVDATAG</sequence>
<dbReference type="RefSeq" id="WP_106564030.1">
    <property type="nucleotide sequence ID" value="NZ_PYAU01000001.1"/>
</dbReference>
<evidence type="ECO:0000313" key="3">
    <source>
        <dbReference type="EMBL" id="PSL39118.1"/>
    </source>
</evidence>
<dbReference type="SUPFAM" id="SSF53474">
    <property type="entry name" value="alpha/beta-Hydrolases"/>
    <property type="match status" value="1"/>
</dbReference>
<protein>
    <submittedName>
        <fullName evidence="4">Alpha/beta hydrolase</fullName>
    </submittedName>
    <submittedName>
        <fullName evidence="3">Pimeloyl-ACP methyl ester carboxylesterase</fullName>
    </submittedName>
</protein>
<dbReference type="InterPro" id="IPR029058">
    <property type="entry name" value="AB_hydrolase_fold"/>
</dbReference>
<keyword evidence="6" id="KW-1185">Reference proteome</keyword>
<dbReference type="EMBL" id="RZGY01000001">
    <property type="protein sequence ID" value="RUQ86440.1"/>
    <property type="molecule type" value="Genomic_DNA"/>
</dbReference>
<dbReference type="Pfam" id="PF00561">
    <property type="entry name" value="Abhydrolase_1"/>
    <property type="match status" value="1"/>
</dbReference>
<dbReference type="PRINTS" id="PR00412">
    <property type="entry name" value="EPOXHYDRLASE"/>
</dbReference>